<feature type="transmembrane region" description="Helical" evidence="7">
    <location>
        <begin position="216"/>
        <end position="237"/>
    </location>
</feature>
<dbReference type="GO" id="GO:0016020">
    <property type="term" value="C:membrane"/>
    <property type="evidence" value="ECO:0007669"/>
    <property type="project" value="UniProtKB-SubCell"/>
</dbReference>
<feature type="transmembrane region" description="Helical" evidence="7">
    <location>
        <begin position="419"/>
        <end position="438"/>
    </location>
</feature>
<feature type="domain" description="ABC-2 type transporter transmembrane" evidence="8">
    <location>
        <begin position="173"/>
        <end position="375"/>
    </location>
</feature>
<evidence type="ECO:0000256" key="1">
    <source>
        <dbReference type="ARBA" id="ARBA00004141"/>
    </source>
</evidence>
<dbReference type="GO" id="GO:0140359">
    <property type="term" value="F:ABC-type transporter activity"/>
    <property type="evidence" value="ECO:0007669"/>
    <property type="project" value="InterPro"/>
</dbReference>
<dbReference type="AlphaFoldDB" id="A0A1V6NZX8"/>
<accession>A0A1V6NZX8</accession>
<dbReference type="STRING" id="69771.A0A1V6NZX8"/>
<dbReference type="Proteomes" id="UP000191522">
    <property type="component" value="Unassembled WGS sequence"/>
</dbReference>
<comment type="caution">
    <text evidence="9">The sequence shown here is derived from an EMBL/GenBank/DDBJ whole genome shotgun (WGS) entry which is preliminary data.</text>
</comment>
<feature type="transmembrane region" description="Helical" evidence="7">
    <location>
        <begin position="187"/>
        <end position="204"/>
    </location>
</feature>
<dbReference type="Pfam" id="PF01061">
    <property type="entry name" value="ABC2_membrane"/>
    <property type="match status" value="1"/>
</dbReference>
<keyword evidence="5 7" id="KW-1133">Transmembrane helix</keyword>
<dbReference type="InterPro" id="IPR052215">
    <property type="entry name" value="Plant_ABCG"/>
</dbReference>
<evidence type="ECO:0000256" key="3">
    <source>
        <dbReference type="ARBA" id="ARBA00022448"/>
    </source>
</evidence>
<comment type="subcellular location">
    <subcellularLocation>
        <location evidence="1">Membrane</location>
        <topology evidence="1">Multi-pass membrane protein</topology>
    </subcellularLocation>
</comment>
<evidence type="ECO:0000256" key="7">
    <source>
        <dbReference type="SAM" id="Phobius"/>
    </source>
</evidence>
<evidence type="ECO:0000256" key="4">
    <source>
        <dbReference type="ARBA" id="ARBA00022692"/>
    </source>
</evidence>
<protein>
    <recommendedName>
        <fullName evidence="8">ABC-2 type transporter transmembrane domain-containing protein</fullName>
    </recommendedName>
</protein>
<dbReference type="OMA" id="WHVEMAT"/>
<gene>
    <name evidence="9" type="ORF">PENDEC_c025G04769</name>
</gene>
<dbReference type="PANTHER" id="PTHR48042:SF11">
    <property type="entry name" value="ABC TRANSPORTER G FAMILY MEMBER 11"/>
    <property type="match status" value="1"/>
</dbReference>
<organism evidence="9 10">
    <name type="scientific">Penicillium decumbens</name>
    <dbReference type="NCBI Taxonomy" id="69771"/>
    <lineage>
        <taxon>Eukaryota</taxon>
        <taxon>Fungi</taxon>
        <taxon>Dikarya</taxon>
        <taxon>Ascomycota</taxon>
        <taxon>Pezizomycotina</taxon>
        <taxon>Eurotiomycetes</taxon>
        <taxon>Eurotiomycetidae</taxon>
        <taxon>Eurotiales</taxon>
        <taxon>Aspergillaceae</taxon>
        <taxon>Penicillium</taxon>
    </lineage>
</organism>
<name>A0A1V6NZX8_PENDC</name>
<reference evidence="10" key="1">
    <citation type="journal article" date="2017" name="Nat. Microbiol.">
        <title>Global analysis of biosynthetic gene clusters reveals vast potential of secondary metabolite production in Penicillium species.</title>
        <authorList>
            <person name="Nielsen J.C."/>
            <person name="Grijseels S."/>
            <person name="Prigent S."/>
            <person name="Ji B."/>
            <person name="Dainat J."/>
            <person name="Nielsen K.F."/>
            <person name="Frisvad J.C."/>
            <person name="Workman M."/>
            <person name="Nielsen J."/>
        </authorList>
    </citation>
    <scope>NUCLEOTIDE SEQUENCE [LARGE SCALE GENOMIC DNA]</scope>
    <source>
        <strain evidence="10">IBT 11843</strain>
    </source>
</reference>
<evidence type="ECO:0000256" key="5">
    <source>
        <dbReference type="ARBA" id="ARBA00022989"/>
    </source>
</evidence>
<feature type="transmembrane region" description="Helical" evidence="7">
    <location>
        <begin position="326"/>
        <end position="349"/>
    </location>
</feature>
<keyword evidence="10" id="KW-1185">Reference proteome</keyword>
<feature type="transmembrane region" description="Helical" evidence="7">
    <location>
        <begin position="297"/>
        <end position="319"/>
    </location>
</feature>
<sequence length="443" mass="49388">MMEASTSPDLERNDGRSLMNHSVKNFSWSGLTVTVKDRQRKRARDLICDISGDAQLGELVALMLLRSDACHRGRTCYFGPVQDVETYFRGVGYPILGNTNPAEFLLDIISSDFSSGRESSLERVEAIQHAWATSTEADALTRHISERVQLTKEDINKAGMEDMVRPGPVQITTALLHRSFIKSYRGVVAYGIRIVMYLGLAIMMGTPHSVAPSAPIAGFFGSAFMSFMAVAYVPAFLEDRANFAKERANGLYGATPFLISNSSSDYHFSVILISILFSIVSYWLSNFHPSGEAFFTWVMWVFLDLVAAESLVVLVTAIFPNFVIALALVAFANGLWMSVAGFLVTPTILNTFWKYVFHYIDYQAYVFQGMMVNEFSQRTYSCGDQCQCMYTTDLSDQCQIRGTAVLETYGYTTGRTGKWVGILIGIMAVYRLLGWIALQLRGN</sequence>
<feature type="transmembrane region" description="Helical" evidence="7">
    <location>
        <begin position="266"/>
        <end position="285"/>
    </location>
</feature>
<dbReference type="PANTHER" id="PTHR48042">
    <property type="entry name" value="ABC TRANSPORTER G FAMILY MEMBER 11"/>
    <property type="match status" value="1"/>
</dbReference>
<proteinExistence type="inferred from homology"/>
<evidence type="ECO:0000313" key="10">
    <source>
        <dbReference type="Proteomes" id="UP000191522"/>
    </source>
</evidence>
<dbReference type="EMBL" id="MDYL01000025">
    <property type="protein sequence ID" value="OQD70251.1"/>
    <property type="molecule type" value="Genomic_DNA"/>
</dbReference>
<evidence type="ECO:0000256" key="2">
    <source>
        <dbReference type="ARBA" id="ARBA00005814"/>
    </source>
</evidence>
<comment type="similarity">
    <text evidence="2">Belongs to the ABC transporter superfamily. ABCG family. Eye pigment precursor importer (TC 3.A.1.204) subfamily.</text>
</comment>
<evidence type="ECO:0000259" key="8">
    <source>
        <dbReference type="Pfam" id="PF01061"/>
    </source>
</evidence>
<dbReference type="InterPro" id="IPR013525">
    <property type="entry name" value="ABC2_TM"/>
</dbReference>
<evidence type="ECO:0000313" key="9">
    <source>
        <dbReference type="EMBL" id="OQD70251.1"/>
    </source>
</evidence>
<evidence type="ECO:0000256" key="6">
    <source>
        <dbReference type="ARBA" id="ARBA00023136"/>
    </source>
</evidence>
<keyword evidence="6 7" id="KW-0472">Membrane</keyword>
<keyword evidence="4 7" id="KW-0812">Transmembrane</keyword>
<keyword evidence="3" id="KW-0813">Transport</keyword>
<dbReference type="OrthoDB" id="66620at2759"/>